<dbReference type="AlphaFoldDB" id="A0A5C1A3M7"/>
<gene>
    <name evidence="2" type="ORF">PX52LOC_00549</name>
</gene>
<evidence type="ECO:0000313" key="3">
    <source>
        <dbReference type="Proteomes" id="UP000324974"/>
    </source>
</evidence>
<proteinExistence type="predicted"/>
<keyword evidence="3" id="KW-1185">Reference proteome</keyword>
<dbReference type="OrthoDB" id="121776at2"/>
<sequence length="158" mass="17259">MKQLLGVALVIALVGCGKKPVEDKVSYVADDDPGMKAAIEKARTTVSQFTAVLKAPKPTQKGLSVKMAFADGKNTEHMWLSNVTLDGTTFHGIVNNDPEHVKTVKIGDKASIEVKKISDWMYIENKKLVGGYTLRALRDAMPPAERAEMDKSLPFTVD</sequence>
<organism evidence="2 3">
    <name type="scientific">Limnoglobus roseus</name>
    <dbReference type="NCBI Taxonomy" id="2598579"/>
    <lineage>
        <taxon>Bacteria</taxon>
        <taxon>Pseudomonadati</taxon>
        <taxon>Planctomycetota</taxon>
        <taxon>Planctomycetia</taxon>
        <taxon>Gemmatales</taxon>
        <taxon>Gemmataceae</taxon>
        <taxon>Limnoglobus</taxon>
    </lineage>
</organism>
<reference evidence="3" key="1">
    <citation type="submission" date="2019-08" db="EMBL/GenBank/DDBJ databases">
        <title>Limnoglobus roseus gen. nov., sp. nov., a novel freshwater planctomycete with a giant genome from the family Gemmataceae.</title>
        <authorList>
            <person name="Kulichevskaya I.S."/>
            <person name="Naumoff D.G."/>
            <person name="Miroshnikov K."/>
            <person name="Ivanova A."/>
            <person name="Philippov D.A."/>
            <person name="Hakobyan A."/>
            <person name="Rijpstra I.C."/>
            <person name="Sinninghe Damste J.S."/>
            <person name="Liesack W."/>
            <person name="Dedysh S.N."/>
        </authorList>
    </citation>
    <scope>NUCLEOTIDE SEQUENCE [LARGE SCALE GENOMIC DNA]</scope>
    <source>
        <strain evidence="3">PX52</strain>
    </source>
</reference>
<dbReference type="KEGG" id="lrs:PX52LOC_00549"/>
<name>A0A5C1A3M7_9BACT</name>
<dbReference type="RefSeq" id="WP_149108641.1">
    <property type="nucleotide sequence ID" value="NZ_CP042425.1"/>
</dbReference>
<evidence type="ECO:0000259" key="1">
    <source>
        <dbReference type="Pfam" id="PF10077"/>
    </source>
</evidence>
<protein>
    <recommendedName>
        <fullName evidence="1">DUF2314 domain-containing protein</fullName>
    </recommendedName>
</protein>
<accession>A0A5C1A3M7</accession>
<dbReference type="Pfam" id="PF10077">
    <property type="entry name" value="DUF2314"/>
    <property type="match status" value="1"/>
</dbReference>
<dbReference type="InterPro" id="IPR018756">
    <property type="entry name" value="DUF2314"/>
</dbReference>
<dbReference type="Proteomes" id="UP000324974">
    <property type="component" value="Chromosome"/>
</dbReference>
<dbReference type="PROSITE" id="PS51257">
    <property type="entry name" value="PROKAR_LIPOPROTEIN"/>
    <property type="match status" value="1"/>
</dbReference>
<dbReference type="EMBL" id="CP042425">
    <property type="protein sequence ID" value="QEL13691.1"/>
    <property type="molecule type" value="Genomic_DNA"/>
</dbReference>
<evidence type="ECO:0000313" key="2">
    <source>
        <dbReference type="EMBL" id="QEL13691.1"/>
    </source>
</evidence>
<feature type="domain" description="DUF2314" evidence="1">
    <location>
        <begin position="32"/>
        <end position="153"/>
    </location>
</feature>